<name>A0ABP0BHG8_9PEZI</name>
<dbReference type="Gene3D" id="1.10.630.10">
    <property type="entry name" value="Cytochrome P450"/>
    <property type="match status" value="1"/>
</dbReference>
<dbReference type="PANTHER" id="PTHR24305:SF210">
    <property type="entry name" value="CYTOCHROME P450 MONOOXYGENASE ASQL-RELATED"/>
    <property type="match status" value="1"/>
</dbReference>
<keyword evidence="3 6" id="KW-0349">Heme</keyword>
<gene>
    <name evidence="7" type="ORF">SEUCBS140593_003730</name>
</gene>
<dbReference type="InterPro" id="IPR017972">
    <property type="entry name" value="Cyt_P450_CS"/>
</dbReference>
<keyword evidence="6" id="KW-0503">Monooxygenase</keyword>
<evidence type="ECO:0000256" key="2">
    <source>
        <dbReference type="ARBA" id="ARBA00010617"/>
    </source>
</evidence>
<protein>
    <recommendedName>
        <fullName evidence="9">Cytochrome P450</fullName>
    </recommendedName>
</protein>
<dbReference type="InterPro" id="IPR036396">
    <property type="entry name" value="Cyt_P450_sf"/>
</dbReference>
<organism evidence="7 8">
    <name type="scientific">Sporothrix eucalyptigena</name>
    <dbReference type="NCBI Taxonomy" id="1812306"/>
    <lineage>
        <taxon>Eukaryota</taxon>
        <taxon>Fungi</taxon>
        <taxon>Dikarya</taxon>
        <taxon>Ascomycota</taxon>
        <taxon>Pezizomycotina</taxon>
        <taxon>Sordariomycetes</taxon>
        <taxon>Sordariomycetidae</taxon>
        <taxon>Ophiostomatales</taxon>
        <taxon>Ophiostomataceae</taxon>
        <taxon>Sporothrix</taxon>
    </lineage>
</organism>
<dbReference type="PROSITE" id="PS00086">
    <property type="entry name" value="CYTOCHROME_P450"/>
    <property type="match status" value="1"/>
</dbReference>
<reference evidence="7 8" key="1">
    <citation type="submission" date="2024-01" db="EMBL/GenBank/DDBJ databases">
        <authorList>
            <person name="Allen C."/>
            <person name="Tagirdzhanova G."/>
        </authorList>
    </citation>
    <scope>NUCLEOTIDE SEQUENCE [LARGE SCALE GENOMIC DNA]</scope>
</reference>
<comment type="caution">
    <text evidence="7">The sequence shown here is derived from an EMBL/GenBank/DDBJ whole genome shotgun (WGS) entry which is preliminary data.</text>
</comment>
<evidence type="ECO:0000256" key="1">
    <source>
        <dbReference type="ARBA" id="ARBA00001971"/>
    </source>
</evidence>
<dbReference type="PRINTS" id="PR00463">
    <property type="entry name" value="EP450I"/>
</dbReference>
<keyword evidence="5 6" id="KW-0408">Iron</keyword>
<evidence type="ECO:0008006" key="9">
    <source>
        <dbReference type="Google" id="ProtNLM"/>
    </source>
</evidence>
<comment type="similarity">
    <text evidence="2 6">Belongs to the cytochrome P450 family.</text>
</comment>
<dbReference type="PRINTS" id="PR00385">
    <property type="entry name" value="P450"/>
</dbReference>
<evidence type="ECO:0000256" key="4">
    <source>
        <dbReference type="ARBA" id="ARBA00022723"/>
    </source>
</evidence>
<dbReference type="Pfam" id="PF00067">
    <property type="entry name" value="p450"/>
    <property type="match status" value="1"/>
</dbReference>
<keyword evidence="4 6" id="KW-0479">Metal-binding</keyword>
<evidence type="ECO:0000256" key="5">
    <source>
        <dbReference type="ARBA" id="ARBA00023004"/>
    </source>
</evidence>
<keyword evidence="8" id="KW-1185">Reference proteome</keyword>
<proteinExistence type="inferred from homology"/>
<dbReference type="SUPFAM" id="SSF48264">
    <property type="entry name" value="Cytochrome P450"/>
    <property type="match status" value="1"/>
</dbReference>
<comment type="cofactor">
    <cofactor evidence="1">
        <name>heme</name>
        <dbReference type="ChEBI" id="CHEBI:30413"/>
    </cofactor>
</comment>
<dbReference type="PANTHER" id="PTHR24305">
    <property type="entry name" value="CYTOCHROME P450"/>
    <property type="match status" value="1"/>
</dbReference>
<evidence type="ECO:0000256" key="3">
    <source>
        <dbReference type="ARBA" id="ARBA00022617"/>
    </source>
</evidence>
<evidence type="ECO:0000313" key="7">
    <source>
        <dbReference type="EMBL" id="CAK7218957.1"/>
    </source>
</evidence>
<dbReference type="InterPro" id="IPR050121">
    <property type="entry name" value="Cytochrome_P450_monoxygenase"/>
</dbReference>
<dbReference type="InterPro" id="IPR002401">
    <property type="entry name" value="Cyt_P450_E_grp-I"/>
</dbReference>
<evidence type="ECO:0000313" key="8">
    <source>
        <dbReference type="Proteomes" id="UP001642482"/>
    </source>
</evidence>
<dbReference type="Proteomes" id="UP001642482">
    <property type="component" value="Unassembled WGS sequence"/>
</dbReference>
<dbReference type="InterPro" id="IPR001128">
    <property type="entry name" value="Cyt_P450"/>
</dbReference>
<keyword evidence="6" id="KW-0560">Oxidoreductase</keyword>
<accession>A0ABP0BHG8</accession>
<sequence>MQSVSRLDPIIKEKAEALARRLLLIASTSGTGTADAYELCGLYSFEVVCKAGFAKEFSSTSVDDGAARLLKAMDSSALTLIFDQAAPFLSSWGLGSKLPGFVGDSYRNMDYWRDKSREMVDHFLMNSKVDDKFLLSPLSNNVDNFLGRKLTHDELVEEAMGYMFAGSGTTSSTLTYLLYSISRPENMHIQSRLRDEVSSIFSAATTSVEDISAVRKNPYINAVIKEVFRLYPTIISTLPRVLAEPMVIDKYALPAGTVVGMQNWIHHRDPTVFPDPHKFIPDRWLKSTEAMDLSLTPFSIGKRNCIGQNLAWRELYWAIVCIMQAGLETRVGSEMKDGDMHQEDRFNTAPRGRKLMLEVTRVAFKQAD</sequence>
<evidence type="ECO:0000256" key="6">
    <source>
        <dbReference type="RuleBase" id="RU000461"/>
    </source>
</evidence>
<dbReference type="EMBL" id="CAWUHD010000029">
    <property type="protein sequence ID" value="CAK7218957.1"/>
    <property type="molecule type" value="Genomic_DNA"/>
</dbReference>